<dbReference type="InterPro" id="IPR025485">
    <property type="entry name" value="DUF4377"/>
</dbReference>
<protein>
    <recommendedName>
        <fullName evidence="1">DUF4377 domain-containing protein</fullName>
    </recommendedName>
</protein>
<dbReference type="Proteomes" id="UP000191112">
    <property type="component" value="Unassembled WGS sequence"/>
</dbReference>
<evidence type="ECO:0000259" key="1">
    <source>
        <dbReference type="Pfam" id="PF14302"/>
    </source>
</evidence>
<dbReference type="OrthoDB" id="880459at2"/>
<evidence type="ECO:0000313" key="3">
    <source>
        <dbReference type="Proteomes" id="UP000191112"/>
    </source>
</evidence>
<keyword evidence="3" id="KW-1185">Reference proteome</keyword>
<dbReference type="EMBL" id="FUYZ01000001">
    <property type="protein sequence ID" value="SKB58607.1"/>
    <property type="molecule type" value="Genomic_DNA"/>
</dbReference>
<feature type="domain" description="DUF4377" evidence="1">
    <location>
        <begin position="35"/>
        <end position="109"/>
    </location>
</feature>
<name>A0A1T5CGP0_9FLAO</name>
<gene>
    <name evidence="2" type="ORF">SAMN05660477_00049</name>
</gene>
<accession>A0A1T5CGP0</accession>
<organism evidence="2 3">
    <name type="scientific">Soonwooa buanensis</name>
    <dbReference type="NCBI Taxonomy" id="619805"/>
    <lineage>
        <taxon>Bacteria</taxon>
        <taxon>Pseudomonadati</taxon>
        <taxon>Bacteroidota</taxon>
        <taxon>Flavobacteriia</taxon>
        <taxon>Flavobacteriales</taxon>
        <taxon>Weeksellaceae</taxon>
        <taxon>Chryseobacterium group</taxon>
        <taxon>Soonwooa</taxon>
    </lineage>
</organism>
<reference evidence="2 3" key="1">
    <citation type="submission" date="2017-02" db="EMBL/GenBank/DDBJ databases">
        <authorList>
            <person name="Peterson S.W."/>
        </authorList>
    </citation>
    <scope>NUCLEOTIDE SEQUENCE [LARGE SCALE GENOMIC DNA]</scope>
    <source>
        <strain evidence="2 3">DSM 22323</strain>
    </source>
</reference>
<dbReference type="RefSeq" id="WP_079665390.1">
    <property type="nucleotide sequence ID" value="NZ_FUYZ01000001.1"/>
</dbReference>
<dbReference type="STRING" id="619805.SAMN05660477_00049"/>
<evidence type="ECO:0000313" key="2">
    <source>
        <dbReference type="EMBL" id="SKB58607.1"/>
    </source>
</evidence>
<dbReference type="AlphaFoldDB" id="A0A1T5CGP0"/>
<sequence>MKSSLKFLSAAVFFISSVQCSVQTSDNTSIKTLFVSAEQKDCSNGAGTQKCMLVREKPTDQWTYFYNQIDGFTYQPGYDYVLTVSTTKIANPPADASSIKYTLIKQISKNKREQF</sequence>
<proteinExistence type="predicted"/>
<dbReference type="Pfam" id="PF14302">
    <property type="entry name" value="DUF4377"/>
    <property type="match status" value="1"/>
</dbReference>